<dbReference type="EMBL" id="KV427722">
    <property type="protein sequence ID" value="KZS99744.1"/>
    <property type="molecule type" value="Genomic_DNA"/>
</dbReference>
<sequence>MWMLFFGCATSDRFNGFMHVCVTTWPIRSVTSLKGACRCQSRAHEDPLAVECADPLSPRPCTQSARMLEFTHSSLSLTVSCSLRIAYYLQHLDLIELRVYS</sequence>
<keyword evidence="2" id="KW-1185">Reference proteome</keyword>
<dbReference type="AlphaFoldDB" id="A0A165AVH6"/>
<feature type="non-terminal residue" evidence="1">
    <location>
        <position position="101"/>
    </location>
</feature>
<dbReference type="Proteomes" id="UP000076871">
    <property type="component" value="Unassembled WGS sequence"/>
</dbReference>
<evidence type="ECO:0000313" key="2">
    <source>
        <dbReference type="Proteomes" id="UP000076871"/>
    </source>
</evidence>
<dbReference type="RefSeq" id="XP_040757485.1">
    <property type="nucleotide sequence ID" value="XM_040910333.1"/>
</dbReference>
<reference evidence="1 2" key="1">
    <citation type="journal article" date="2016" name="Mol. Biol. Evol.">
        <title>Comparative Genomics of Early-Diverging Mushroom-Forming Fungi Provides Insights into the Origins of Lignocellulose Decay Capabilities.</title>
        <authorList>
            <person name="Nagy L.G."/>
            <person name="Riley R."/>
            <person name="Tritt A."/>
            <person name="Adam C."/>
            <person name="Daum C."/>
            <person name="Floudas D."/>
            <person name="Sun H."/>
            <person name="Yadav J.S."/>
            <person name="Pangilinan J."/>
            <person name="Larsson K.H."/>
            <person name="Matsuura K."/>
            <person name="Barry K."/>
            <person name="Labutti K."/>
            <person name="Kuo R."/>
            <person name="Ohm R.A."/>
            <person name="Bhattacharya S.S."/>
            <person name="Shirouzu T."/>
            <person name="Yoshinaga Y."/>
            <person name="Martin F.M."/>
            <person name="Grigoriev I.V."/>
            <person name="Hibbett D.S."/>
        </authorList>
    </citation>
    <scope>NUCLEOTIDE SEQUENCE [LARGE SCALE GENOMIC DNA]</scope>
    <source>
        <strain evidence="1 2">93-53</strain>
    </source>
</reference>
<gene>
    <name evidence="1" type="ORF">LAESUDRAFT_732908</name>
</gene>
<dbReference type="InParanoid" id="A0A165AVH6"/>
<evidence type="ECO:0000313" key="1">
    <source>
        <dbReference type="EMBL" id="KZS99744.1"/>
    </source>
</evidence>
<organism evidence="1 2">
    <name type="scientific">Laetiporus sulphureus 93-53</name>
    <dbReference type="NCBI Taxonomy" id="1314785"/>
    <lineage>
        <taxon>Eukaryota</taxon>
        <taxon>Fungi</taxon>
        <taxon>Dikarya</taxon>
        <taxon>Basidiomycota</taxon>
        <taxon>Agaricomycotina</taxon>
        <taxon>Agaricomycetes</taxon>
        <taxon>Polyporales</taxon>
        <taxon>Laetiporus</taxon>
    </lineage>
</organism>
<proteinExistence type="predicted"/>
<accession>A0A165AVH6</accession>
<protein>
    <submittedName>
        <fullName evidence="1">Uncharacterized protein</fullName>
    </submittedName>
</protein>
<name>A0A165AVH6_9APHY</name>
<dbReference type="GeneID" id="63827362"/>